<reference evidence="1" key="1">
    <citation type="submission" date="2021-06" db="EMBL/GenBank/DDBJ databases">
        <authorList>
            <person name="Kallberg Y."/>
            <person name="Tangrot J."/>
            <person name="Rosling A."/>
        </authorList>
    </citation>
    <scope>NUCLEOTIDE SEQUENCE</scope>
    <source>
        <strain evidence="1">CL356</strain>
    </source>
</reference>
<name>A0ACA9KQ34_9GLOM</name>
<accession>A0ACA9KQ34</accession>
<sequence length="109" mass="12435">MAHQSLSRVSNNPTTQGFHNFRLGTSDHPTGPQLDPLLRIAFLEYQVANLKSENTYLHSQVIKLQHQADELKNQVDELQNQVEVQQIASSISNEKFFEEIISLQMDDSL</sequence>
<evidence type="ECO:0000313" key="2">
    <source>
        <dbReference type="Proteomes" id="UP000789525"/>
    </source>
</evidence>
<organism evidence="1 2">
    <name type="scientific">Acaulospora colombiana</name>
    <dbReference type="NCBI Taxonomy" id="27376"/>
    <lineage>
        <taxon>Eukaryota</taxon>
        <taxon>Fungi</taxon>
        <taxon>Fungi incertae sedis</taxon>
        <taxon>Mucoromycota</taxon>
        <taxon>Glomeromycotina</taxon>
        <taxon>Glomeromycetes</taxon>
        <taxon>Diversisporales</taxon>
        <taxon>Acaulosporaceae</taxon>
        <taxon>Acaulospora</taxon>
    </lineage>
</organism>
<dbReference type="Proteomes" id="UP000789525">
    <property type="component" value="Unassembled WGS sequence"/>
</dbReference>
<comment type="caution">
    <text evidence="1">The sequence shown here is derived from an EMBL/GenBank/DDBJ whole genome shotgun (WGS) entry which is preliminary data.</text>
</comment>
<protein>
    <submittedName>
        <fullName evidence="1">14349_t:CDS:1</fullName>
    </submittedName>
</protein>
<gene>
    <name evidence="1" type="ORF">ACOLOM_LOCUS2159</name>
</gene>
<proteinExistence type="predicted"/>
<dbReference type="EMBL" id="CAJVPT010002692">
    <property type="protein sequence ID" value="CAG8485413.1"/>
    <property type="molecule type" value="Genomic_DNA"/>
</dbReference>
<keyword evidence="2" id="KW-1185">Reference proteome</keyword>
<evidence type="ECO:0000313" key="1">
    <source>
        <dbReference type="EMBL" id="CAG8485413.1"/>
    </source>
</evidence>